<accession>A0A644Z280</accession>
<dbReference type="EMBL" id="VSSQ01007150">
    <property type="protein sequence ID" value="MPM35005.1"/>
    <property type="molecule type" value="Genomic_DNA"/>
</dbReference>
<protein>
    <submittedName>
        <fullName evidence="1">Uncharacterized protein</fullName>
    </submittedName>
</protein>
<dbReference type="AlphaFoldDB" id="A0A644Z280"/>
<organism evidence="1">
    <name type="scientific">bioreactor metagenome</name>
    <dbReference type="NCBI Taxonomy" id="1076179"/>
    <lineage>
        <taxon>unclassified sequences</taxon>
        <taxon>metagenomes</taxon>
        <taxon>ecological metagenomes</taxon>
    </lineage>
</organism>
<proteinExistence type="predicted"/>
<evidence type="ECO:0000313" key="1">
    <source>
        <dbReference type="EMBL" id="MPM35005.1"/>
    </source>
</evidence>
<comment type="caution">
    <text evidence="1">The sequence shown here is derived from an EMBL/GenBank/DDBJ whole genome shotgun (WGS) entry which is preliminary data.</text>
</comment>
<name>A0A644Z280_9ZZZZ</name>
<reference evidence="1" key="1">
    <citation type="submission" date="2019-08" db="EMBL/GenBank/DDBJ databases">
        <authorList>
            <person name="Kucharzyk K."/>
            <person name="Murdoch R.W."/>
            <person name="Higgins S."/>
            <person name="Loffler F."/>
        </authorList>
    </citation>
    <scope>NUCLEOTIDE SEQUENCE</scope>
</reference>
<sequence length="127" mass="14313">MRTAHAAHLAEAPEKDILAHAHGIDQVKLLIDDAQSPVEGFNRRRLLNGLPVKYNRSGVLFVYAGENLHQRRFARAVFAYDSMHDSARNIDGDAVQRFYAGKRFAHVLDGKDDSRILLFHSATTPFE</sequence>
<gene>
    <name evidence="1" type="ORF">SDC9_81595</name>
</gene>
<dbReference type="AntiFam" id="ANF00095">
    <property type="entry name" value="Shadow ORF (opposite ABC transporters)"/>
</dbReference>